<dbReference type="GO" id="GO:0050291">
    <property type="term" value="F:sphingosine N-acyltransferase activity"/>
    <property type="evidence" value="ECO:0007669"/>
    <property type="project" value="InterPro"/>
</dbReference>
<dbReference type="AlphaFoldDB" id="A0A8K0KX26"/>
<comment type="subcellular location">
    <subcellularLocation>
        <location evidence="1">Membrane</location>
        <topology evidence="1">Multi-pass membrane protein</topology>
    </subcellularLocation>
</comment>
<evidence type="ECO:0000259" key="9">
    <source>
        <dbReference type="PROSITE" id="PS50922"/>
    </source>
</evidence>
<dbReference type="SMART" id="SM00724">
    <property type="entry name" value="TLC"/>
    <property type="match status" value="1"/>
</dbReference>
<dbReference type="InterPro" id="IPR006634">
    <property type="entry name" value="TLC-dom"/>
</dbReference>
<gene>
    <name evidence="10" type="ORF">KVT40_006673</name>
</gene>
<dbReference type="InterPro" id="IPR016439">
    <property type="entry name" value="Lag1/Lac1-like"/>
</dbReference>
<dbReference type="Pfam" id="PF03798">
    <property type="entry name" value="TRAM_LAG1_CLN8"/>
    <property type="match status" value="1"/>
</dbReference>
<evidence type="ECO:0000256" key="7">
    <source>
        <dbReference type="SAM" id="MobiDB-lite"/>
    </source>
</evidence>
<accession>A0A8K0KX26</accession>
<comment type="similarity">
    <text evidence="2">Belongs to the sphingosine N-acyltransferase family.</text>
</comment>
<keyword evidence="11" id="KW-1185">Reference proteome</keyword>
<protein>
    <recommendedName>
        <fullName evidence="9">TLC domain-containing protein</fullName>
    </recommendedName>
</protein>
<keyword evidence="5 6" id="KW-0472">Membrane</keyword>
<dbReference type="PROSITE" id="PS50922">
    <property type="entry name" value="TLC"/>
    <property type="match status" value="1"/>
</dbReference>
<dbReference type="EMBL" id="JAESVG020000008">
    <property type="protein sequence ID" value="KAG8624922.1"/>
    <property type="molecule type" value="Genomic_DNA"/>
</dbReference>
<feature type="transmembrane region" description="Helical" evidence="8">
    <location>
        <begin position="211"/>
        <end position="228"/>
    </location>
</feature>
<proteinExistence type="inferred from homology"/>
<organism evidence="10 11">
    <name type="scientific">Elsinoe batatas</name>
    <dbReference type="NCBI Taxonomy" id="2601811"/>
    <lineage>
        <taxon>Eukaryota</taxon>
        <taxon>Fungi</taxon>
        <taxon>Dikarya</taxon>
        <taxon>Ascomycota</taxon>
        <taxon>Pezizomycotina</taxon>
        <taxon>Dothideomycetes</taxon>
        <taxon>Dothideomycetidae</taxon>
        <taxon>Myriangiales</taxon>
        <taxon>Elsinoaceae</taxon>
        <taxon>Elsinoe</taxon>
    </lineage>
</organism>
<name>A0A8K0KX26_9PEZI</name>
<evidence type="ECO:0000313" key="11">
    <source>
        <dbReference type="Proteomes" id="UP000809789"/>
    </source>
</evidence>
<keyword evidence="3 6" id="KW-0812">Transmembrane</keyword>
<feature type="region of interest" description="Disordered" evidence="7">
    <location>
        <begin position="402"/>
        <end position="485"/>
    </location>
</feature>
<evidence type="ECO:0000256" key="4">
    <source>
        <dbReference type="ARBA" id="ARBA00022989"/>
    </source>
</evidence>
<evidence type="ECO:0000256" key="5">
    <source>
        <dbReference type="ARBA" id="ARBA00023136"/>
    </source>
</evidence>
<dbReference type="PANTHER" id="PTHR12560:SF0">
    <property type="entry name" value="LD18904P"/>
    <property type="match status" value="1"/>
</dbReference>
<feature type="transmembrane region" description="Helical" evidence="8">
    <location>
        <begin position="263"/>
        <end position="281"/>
    </location>
</feature>
<sequence>MATMHAPSHDSLRKDSVTAQDGYQWRAKYAAQPRGDVLEVPTCSNPGAMAGKSRKMKRKDESLIGTIRVGIVNHQLGLSVNCLAFLALTHFLFPSLRATTTPFFTLAHQDAETGLYLPGVEDLKYISLWIVIFTGLRAGTMDYVLMPWAKSLGLKKKKTMVRFAEQAWMLIYYMVFWTIGMYLYTTSDYFADLPAMWTNFPTASMTSFMKWYYLAQFAFWLQQIVVVNIEERRKDHWQMFTHHIITSLLMLMSYGYYQTKVGNVILCIMDVVDIILPAAKMMKYVGMQTACDIAFGLFVVTWFVARHVIYLAICWSIHSDVPKVMPYGCYDLSTGTKLSSNGGDKIWWNVLHAYRGGEGDVCFNNNIRVSFLGLLLALQGLTVIWFGMIVRVVYGVLTGKGADDTRSDDEDDGEEEEVQEKTNDKKVAFKAPKEEEVGVEELRFSRRSTPPARTKKSKSRASGISIPGHSDHKELLGRIGCDGGS</sequence>
<evidence type="ECO:0000256" key="2">
    <source>
        <dbReference type="ARBA" id="ARBA00009808"/>
    </source>
</evidence>
<comment type="caution">
    <text evidence="10">The sequence shown here is derived from an EMBL/GenBank/DDBJ whole genome shotgun (WGS) entry which is preliminary data.</text>
</comment>
<feature type="transmembrane region" description="Helical" evidence="8">
    <location>
        <begin position="371"/>
        <end position="397"/>
    </location>
</feature>
<evidence type="ECO:0000256" key="3">
    <source>
        <dbReference type="ARBA" id="ARBA00022692"/>
    </source>
</evidence>
<feature type="transmembrane region" description="Helical" evidence="8">
    <location>
        <begin position="126"/>
        <end position="149"/>
    </location>
</feature>
<reference evidence="10" key="1">
    <citation type="submission" date="2021-07" db="EMBL/GenBank/DDBJ databases">
        <title>Elsinoe batatas strain:CRI-CJ2 Genome sequencing and assembly.</title>
        <authorList>
            <person name="Huang L."/>
        </authorList>
    </citation>
    <scope>NUCLEOTIDE SEQUENCE</scope>
    <source>
        <strain evidence="10">CRI-CJ2</strain>
    </source>
</reference>
<dbReference type="PANTHER" id="PTHR12560">
    <property type="entry name" value="LONGEVITY ASSURANCE FACTOR 1 LAG1"/>
    <property type="match status" value="1"/>
</dbReference>
<feature type="transmembrane region" description="Helical" evidence="8">
    <location>
        <begin position="170"/>
        <end position="191"/>
    </location>
</feature>
<evidence type="ECO:0000313" key="10">
    <source>
        <dbReference type="EMBL" id="KAG8624922.1"/>
    </source>
</evidence>
<dbReference type="GO" id="GO:0016020">
    <property type="term" value="C:membrane"/>
    <property type="evidence" value="ECO:0007669"/>
    <property type="project" value="UniProtKB-SubCell"/>
</dbReference>
<feature type="transmembrane region" description="Helical" evidence="8">
    <location>
        <begin position="293"/>
        <end position="318"/>
    </location>
</feature>
<feature type="compositionally biased region" description="Basic and acidic residues" evidence="7">
    <location>
        <begin position="419"/>
        <end position="444"/>
    </location>
</feature>
<evidence type="ECO:0000256" key="6">
    <source>
        <dbReference type="PROSITE-ProRule" id="PRU00205"/>
    </source>
</evidence>
<feature type="compositionally biased region" description="Acidic residues" evidence="7">
    <location>
        <begin position="406"/>
        <end position="418"/>
    </location>
</feature>
<keyword evidence="4 8" id="KW-1133">Transmembrane helix</keyword>
<evidence type="ECO:0000256" key="1">
    <source>
        <dbReference type="ARBA" id="ARBA00004141"/>
    </source>
</evidence>
<dbReference type="OrthoDB" id="537032at2759"/>
<dbReference type="Proteomes" id="UP000809789">
    <property type="component" value="Unassembled WGS sequence"/>
</dbReference>
<dbReference type="GO" id="GO:0046513">
    <property type="term" value="P:ceramide biosynthetic process"/>
    <property type="evidence" value="ECO:0007669"/>
    <property type="project" value="InterPro"/>
</dbReference>
<feature type="domain" description="TLC" evidence="9">
    <location>
        <begin position="161"/>
        <end position="398"/>
    </location>
</feature>
<evidence type="ECO:0000256" key="8">
    <source>
        <dbReference type="SAM" id="Phobius"/>
    </source>
</evidence>
<feature type="transmembrane region" description="Helical" evidence="8">
    <location>
        <begin position="76"/>
        <end position="93"/>
    </location>
</feature>